<dbReference type="AlphaFoldDB" id="A0A0U9HFP7"/>
<accession>A0A0U9HFP7</accession>
<dbReference type="SUPFAM" id="SSF51306">
    <property type="entry name" value="LexA/Signal peptidase"/>
    <property type="match status" value="1"/>
</dbReference>
<feature type="region of interest" description="Disordered" evidence="6">
    <location>
        <begin position="179"/>
        <end position="198"/>
    </location>
</feature>
<dbReference type="InterPro" id="IPR036286">
    <property type="entry name" value="LexA/Signal_pep-like_sf"/>
</dbReference>
<evidence type="ECO:0000256" key="3">
    <source>
        <dbReference type="ARBA" id="ARBA00022989"/>
    </source>
</evidence>
<reference evidence="8" key="1">
    <citation type="journal article" date="2016" name="Genome Announc.">
        <title>Draft Genome Sequence of the Syntrophic Lactate-Degrading Bacterium Tepidanaerobacter syntrophicus JLT.</title>
        <authorList>
            <person name="Matsuura N."/>
            <person name="Ohashi A."/>
            <person name="Tourlousse D.M."/>
            <person name="Sekiguchi Y."/>
        </authorList>
    </citation>
    <scope>NUCLEOTIDE SEQUENCE [LARGE SCALE GENOMIC DNA]</scope>
    <source>
        <strain evidence="8">JL</strain>
    </source>
</reference>
<dbReference type="NCBIfam" id="TIGR02228">
    <property type="entry name" value="sigpep_I_arch"/>
    <property type="match status" value="1"/>
</dbReference>
<keyword evidence="9" id="KW-1185">Reference proteome</keyword>
<dbReference type="EMBL" id="DF977002">
    <property type="protein sequence ID" value="GAQ25517.1"/>
    <property type="molecule type" value="Genomic_DNA"/>
</dbReference>
<gene>
    <name evidence="8" type="ORF">TSYNT_844</name>
</gene>
<dbReference type="GO" id="GO:0006465">
    <property type="term" value="P:signal peptide processing"/>
    <property type="evidence" value="ECO:0007669"/>
    <property type="project" value="UniProtKB-UniRule"/>
</dbReference>
<evidence type="ECO:0000256" key="5">
    <source>
        <dbReference type="NCBIfam" id="TIGR02228"/>
    </source>
</evidence>
<name>A0A0U9HFP7_9FIRM</name>
<dbReference type="OrthoDB" id="1648066at2"/>
<feature type="transmembrane region" description="Helical" evidence="7">
    <location>
        <begin position="12"/>
        <end position="33"/>
    </location>
</feature>
<feature type="transmembrane region" description="Helical" evidence="7">
    <location>
        <begin position="154"/>
        <end position="174"/>
    </location>
</feature>
<evidence type="ECO:0000256" key="2">
    <source>
        <dbReference type="ARBA" id="ARBA00022692"/>
    </source>
</evidence>
<dbReference type="PRINTS" id="PR00728">
    <property type="entry name" value="SIGNALPTASE"/>
</dbReference>
<evidence type="ECO:0000256" key="7">
    <source>
        <dbReference type="SAM" id="Phobius"/>
    </source>
</evidence>
<dbReference type="InterPro" id="IPR001733">
    <property type="entry name" value="Peptidase_S26B"/>
</dbReference>
<proteinExistence type="predicted"/>
<evidence type="ECO:0000313" key="8">
    <source>
        <dbReference type="EMBL" id="GAQ25517.1"/>
    </source>
</evidence>
<dbReference type="GO" id="GO:0016020">
    <property type="term" value="C:membrane"/>
    <property type="evidence" value="ECO:0007669"/>
    <property type="project" value="UniProtKB-SubCell"/>
</dbReference>
<dbReference type="Proteomes" id="UP000062160">
    <property type="component" value="Unassembled WGS sequence"/>
</dbReference>
<evidence type="ECO:0000256" key="1">
    <source>
        <dbReference type="ARBA" id="ARBA00004370"/>
    </source>
</evidence>
<comment type="subcellular location">
    <subcellularLocation>
        <location evidence="1">Membrane</location>
    </subcellularLocation>
</comment>
<dbReference type="Gene3D" id="2.10.109.10">
    <property type="entry name" value="Umud Fragment, subunit A"/>
    <property type="match status" value="1"/>
</dbReference>
<dbReference type="STRING" id="224999.GCA_001485475_01547"/>
<dbReference type="CDD" id="cd06530">
    <property type="entry name" value="S26_SPase_I"/>
    <property type="match status" value="1"/>
</dbReference>
<protein>
    <recommendedName>
        <fullName evidence="5">Signal peptidase I</fullName>
        <ecNumber evidence="5">3.4.21.89</ecNumber>
    </recommendedName>
</protein>
<dbReference type="RefSeq" id="WP_059032934.1">
    <property type="nucleotide sequence ID" value="NZ_BSDN01000001.1"/>
</dbReference>
<keyword evidence="3 7" id="KW-1133">Transmembrane helix</keyword>
<keyword evidence="2 7" id="KW-0812">Transmembrane</keyword>
<organism evidence="8">
    <name type="scientific">Tepidanaerobacter syntrophicus</name>
    <dbReference type="NCBI Taxonomy" id="224999"/>
    <lineage>
        <taxon>Bacteria</taxon>
        <taxon>Bacillati</taxon>
        <taxon>Bacillota</taxon>
        <taxon>Clostridia</taxon>
        <taxon>Thermosediminibacterales</taxon>
        <taxon>Tepidanaerobacteraceae</taxon>
        <taxon>Tepidanaerobacter</taxon>
    </lineage>
</organism>
<evidence type="ECO:0000256" key="4">
    <source>
        <dbReference type="ARBA" id="ARBA00023136"/>
    </source>
</evidence>
<dbReference type="InterPro" id="IPR019533">
    <property type="entry name" value="Peptidase_S26"/>
</dbReference>
<dbReference type="PANTHER" id="PTHR10806:SF6">
    <property type="entry name" value="SIGNAL PEPTIDASE COMPLEX CATALYTIC SUBUNIT SEC11"/>
    <property type="match status" value="1"/>
</dbReference>
<dbReference type="GO" id="GO:0009003">
    <property type="term" value="F:signal peptidase activity"/>
    <property type="evidence" value="ECO:0007669"/>
    <property type="project" value="UniProtKB-EC"/>
</dbReference>
<dbReference type="GO" id="GO:0004252">
    <property type="term" value="F:serine-type endopeptidase activity"/>
    <property type="evidence" value="ECO:0007669"/>
    <property type="project" value="UniProtKB-UniRule"/>
</dbReference>
<evidence type="ECO:0000256" key="6">
    <source>
        <dbReference type="SAM" id="MobiDB-lite"/>
    </source>
</evidence>
<sequence>MKKNTVCKVKGFLSNTILILLTCAVIVLLIFVVQSKITGKAPSIGGYQMYIVMSGSMNPTIKTGSLVIVKPAGPKEIKAQDVITFRGKQDGENTTTHRVIDIYEKDGLFFKTKGDANEVEDPMPVSANHLIGKVVFTIPYIGYAFYFARSRGGILILLATWTLFLAVELAKIIVSERKGDKNKSERKINEGEITKEEA</sequence>
<feature type="transmembrane region" description="Helical" evidence="7">
    <location>
        <begin position="130"/>
        <end position="148"/>
    </location>
</feature>
<dbReference type="PANTHER" id="PTHR10806">
    <property type="entry name" value="SIGNAL PEPTIDASE COMPLEX CATALYTIC SUBUNIT SEC11"/>
    <property type="match status" value="1"/>
</dbReference>
<dbReference type="EC" id="3.4.21.89" evidence="5"/>
<evidence type="ECO:0000313" key="9">
    <source>
        <dbReference type="Proteomes" id="UP000062160"/>
    </source>
</evidence>
<keyword evidence="4 7" id="KW-0472">Membrane</keyword>